<reference evidence="4 5" key="1">
    <citation type="submission" date="2017-02" db="EMBL/GenBank/DDBJ databases">
        <title>Bacillus pseudomycoides isolate FSL K6-0042.</title>
        <authorList>
            <person name="Kovac J."/>
        </authorList>
    </citation>
    <scope>NUCLEOTIDE SEQUENCE [LARGE SCALE GENOMIC DNA]</scope>
    <source>
        <strain evidence="4 5">FSL K6-0042</strain>
    </source>
</reference>
<dbReference type="Gene3D" id="2.60.40.1640">
    <property type="entry name" value="Conserved domain protein"/>
    <property type="match status" value="1"/>
</dbReference>
<protein>
    <recommendedName>
        <fullName evidence="6">DUF4179 domain-containing protein</fullName>
    </recommendedName>
</protein>
<keyword evidence="1" id="KW-0812">Transmembrane</keyword>
<name>A0A1Y3MFC6_9BACI</name>
<feature type="domain" description="DUF4179" evidence="2">
    <location>
        <begin position="42"/>
        <end position="132"/>
    </location>
</feature>
<dbReference type="InterPro" id="IPR025436">
    <property type="entry name" value="DUF4179"/>
</dbReference>
<dbReference type="RefSeq" id="WP_016112464.1">
    <property type="nucleotide sequence ID" value="NZ_JBALMA010000098.1"/>
</dbReference>
<proteinExistence type="predicted"/>
<dbReference type="Proteomes" id="UP000195321">
    <property type="component" value="Unassembled WGS sequence"/>
</dbReference>
<evidence type="ECO:0000313" key="5">
    <source>
        <dbReference type="Proteomes" id="UP000195321"/>
    </source>
</evidence>
<feature type="transmembrane region" description="Helical" evidence="1">
    <location>
        <begin position="46"/>
        <end position="65"/>
    </location>
</feature>
<organism evidence="4 5">
    <name type="scientific">Bacillus pseudomycoides</name>
    <dbReference type="NCBI Taxonomy" id="64104"/>
    <lineage>
        <taxon>Bacteria</taxon>
        <taxon>Bacillati</taxon>
        <taxon>Bacillota</taxon>
        <taxon>Bacilli</taxon>
        <taxon>Bacillales</taxon>
        <taxon>Bacillaceae</taxon>
        <taxon>Bacillus</taxon>
        <taxon>Bacillus cereus group</taxon>
    </lineage>
</organism>
<evidence type="ECO:0000259" key="2">
    <source>
        <dbReference type="Pfam" id="PF13786"/>
    </source>
</evidence>
<dbReference type="AlphaFoldDB" id="A0A1Y3MFC6"/>
<dbReference type="EMBL" id="MWPX01000012">
    <property type="protein sequence ID" value="OUM48504.1"/>
    <property type="molecule type" value="Genomic_DNA"/>
</dbReference>
<comment type="caution">
    <text evidence="4">The sequence shown here is derived from an EMBL/GenBank/DDBJ whole genome shotgun (WGS) entry which is preliminary data.</text>
</comment>
<keyword evidence="1" id="KW-1133">Transmembrane helix</keyword>
<sequence length="464" mass="52297">MDKQWFNDEINKVDVPKQELNLTIQKGIARAKAEKPVKKIYKRRKIALLTAASICIGVLGSGFVFPQMSRVLAEVPIIGKIYSHFHDTIGQNLSASKLVTELNQQAVSNGISVTMNSVYYDGGRIGVTFKVDNPDQVEIRHNSARGFYYDFKLVDGSQKWGRAASFDGKITKDGWFGNIHIDYPEKELPQNTTLPITITSIGDTKGFWKFDIPVQQLENKIINPQQSVSSEDKEHTFNFEKITLGKESVAIDYKAIYPPAGENDLARIGKVTDDKGNEIDFNTSGIEFGREKFGNQIESNERSIFGKIPEGAEFITLHPNVRLSEKPSIQALNQKTPFEIQSTRSDLKIVVNKIQHKKQRLIVQYTLQNADTKHKSMDELVNCGEVMNLIDSSYVDKEFAPIGHVIKGSDVKVLNKEKLQFQATFKLDGEYGVKNFSLKNYVLEVAMSPYHPEKPLPPVQIQLK</sequence>
<accession>A0A1Y3MFC6</accession>
<evidence type="ECO:0000256" key="1">
    <source>
        <dbReference type="SAM" id="Phobius"/>
    </source>
</evidence>
<gene>
    <name evidence="4" type="ORF">BW425_12635</name>
</gene>
<evidence type="ECO:0008006" key="6">
    <source>
        <dbReference type="Google" id="ProtNLM"/>
    </source>
</evidence>
<dbReference type="Gene3D" id="2.60.40.1630">
    <property type="entry name" value="bacillus anthracis domain"/>
    <property type="match status" value="1"/>
</dbReference>
<dbReference type="Pfam" id="PF13786">
    <property type="entry name" value="DUF4179"/>
    <property type="match status" value="1"/>
</dbReference>
<evidence type="ECO:0000313" key="4">
    <source>
        <dbReference type="EMBL" id="OUM48504.1"/>
    </source>
</evidence>
<evidence type="ECO:0000259" key="3">
    <source>
        <dbReference type="Pfam" id="PF18705"/>
    </source>
</evidence>
<dbReference type="Pfam" id="PF18705">
    <property type="entry name" value="DUF5643"/>
    <property type="match status" value="1"/>
</dbReference>
<feature type="domain" description="DUF5643" evidence="3">
    <location>
        <begin position="219"/>
        <end position="334"/>
    </location>
</feature>
<keyword evidence="1" id="KW-0472">Membrane</keyword>
<dbReference type="InterPro" id="IPR040680">
    <property type="entry name" value="DUF5643"/>
</dbReference>